<evidence type="ECO:0000256" key="7">
    <source>
        <dbReference type="SAM" id="SignalP"/>
    </source>
</evidence>
<dbReference type="OrthoDB" id="9791746at2"/>
<feature type="domain" description="PpiC" evidence="8">
    <location>
        <begin position="165"/>
        <end position="271"/>
    </location>
</feature>
<keyword evidence="2 7" id="KW-0732">Signal</keyword>
<dbReference type="EMBL" id="FSRL01000001">
    <property type="protein sequence ID" value="SIN98118.1"/>
    <property type="molecule type" value="Genomic_DNA"/>
</dbReference>
<dbReference type="PANTHER" id="PTHR47637:SF1">
    <property type="entry name" value="CHAPERONE SURA"/>
    <property type="match status" value="1"/>
</dbReference>
<dbReference type="InterPro" id="IPR046357">
    <property type="entry name" value="PPIase_dom_sf"/>
</dbReference>
<dbReference type="SUPFAM" id="SSF109998">
    <property type="entry name" value="Triger factor/SurA peptide-binding domain-like"/>
    <property type="match status" value="1"/>
</dbReference>
<evidence type="ECO:0000256" key="2">
    <source>
        <dbReference type="ARBA" id="ARBA00022729"/>
    </source>
</evidence>
<evidence type="ECO:0000313" key="10">
    <source>
        <dbReference type="Proteomes" id="UP000184932"/>
    </source>
</evidence>
<keyword evidence="10" id="KW-1185">Reference proteome</keyword>
<feature type="compositionally biased region" description="Low complexity" evidence="6">
    <location>
        <begin position="384"/>
        <end position="404"/>
    </location>
</feature>
<evidence type="ECO:0000259" key="8">
    <source>
        <dbReference type="PROSITE" id="PS50198"/>
    </source>
</evidence>
<dbReference type="InterPro" id="IPR000297">
    <property type="entry name" value="PPIase_PpiC"/>
</dbReference>
<dbReference type="GO" id="GO:0003755">
    <property type="term" value="F:peptidyl-prolyl cis-trans isomerase activity"/>
    <property type="evidence" value="ECO:0007669"/>
    <property type="project" value="UniProtKB-KW"/>
</dbReference>
<evidence type="ECO:0000256" key="6">
    <source>
        <dbReference type="SAM" id="MobiDB-lite"/>
    </source>
</evidence>
<dbReference type="Pfam" id="PF00639">
    <property type="entry name" value="Rotamase"/>
    <property type="match status" value="1"/>
</dbReference>
<dbReference type="InterPro" id="IPR050280">
    <property type="entry name" value="OMP_Chaperone_SurA"/>
</dbReference>
<dbReference type="Gene3D" id="3.10.50.40">
    <property type="match status" value="1"/>
</dbReference>
<dbReference type="InterPro" id="IPR027304">
    <property type="entry name" value="Trigger_fact/SurA_dom_sf"/>
</dbReference>
<feature type="signal peptide" evidence="7">
    <location>
        <begin position="1"/>
        <end position="21"/>
    </location>
</feature>
<keyword evidence="5" id="KW-0697">Rotamase</keyword>
<dbReference type="Proteomes" id="UP000184932">
    <property type="component" value="Unassembled WGS sequence"/>
</dbReference>
<feature type="chain" id="PRO_5012365014" description="Parvulin-like PPIase" evidence="7">
    <location>
        <begin position="22"/>
        <end position="452"/>
    </location>
</feature>
<evidence type="ECO:0000313" key="9">
    <source>
        <dbReference type="EMBL" id="SIN98118.1"/>
    </source>
</evidence>
<protein>
    <recommendedName>
        <fullName evidence="1">Parvulin-like PPIase</fullName>
    </recommendedName>
    <alternativeName>
        <fullName evidence="3">Peptidyl-prolyl cis-trans isomerase plp</fullName>
    </alternativeName>
    <alternativeName>
        <fullName evidence="4">Rotamase plp</fullName>
    </alternativeName>
</protein>
<organism evidence="9 10">
    <name type="scientific">Vannielia litorea</name>
    <dbReference type="NCBI Taxonomy" id="1217970"/>
    <lineage>
        <taxon>Bacteria</taxon>
        <taxon>Pseudomonadati</taxon>
        <taxon>Pseudomonadota</taxon>
        <taxon>Alphaproteobacteria</taxon>
        <taxon>Rhodobacterales</taxon>
        <taxon>Paracoccaceae</taxon>
        <taxon>Vannielia</taxon>
    </lineage>
</organism>
<gene>
    <name evidence="9" type="ORF">SAMN05444002_1913</name>
</gene>
<proteinExistence type="predicted"/>
<dbReference type="STRING" id="1217970.SAMN05444002_1913"/>
<sequence length="452" mass="47735">MIQHLKHLFAGLALATLTALAAPATAQVASTDLFKPVVVVNGKAVTNFEVQQRIIMLKLFRTPGDLEKEALDGLVDDRLRFIAADQLGLEVTEEQIQEGEAEFASRANLTREEFLQALAGAGVARESFRDFVAAGLLWRQVVGQRFAELARAQVTENDIQHAISATSRRGGGVLVDFAEIIIPANTPAAAAQAERLAAELGGTTMSEAAFSSAARRYSASPSRARGGRVPEPVPIGNLPGQIAQAFLTLPPGGVTEPFPIPNAIAIFQLRRLIDSEDPGEETVALEYARFLIPGGRSEEALTRAAKIKARVDACDDLYGIAKGLPPEMLTRETRAAADVPRDIALELAKLDAGESSTALTSGNALVFLMLCGRTTAVLADDSPAGTGAAAAAAPGTEGEAPPAAEEQEDPTVAGVPEVERRAVRERLINQIVAGYADGYLAELKADAIITYP</sequence>
<accession>A0A1N6FS94</accession>
<reference evidence="10" key="1">
    <citation type="submission" date="2016-11" db="EMBL/GenBank/DDBJ databases">
        <authorList>
            <person name="Varghese N."/>
            <person name="Submissions S."/>
        </authorList>
    </citation>
    <scope>NUCLEOTIDE SEQUENCE [LARGE SCALE GENOMIC DNA]</scope>
    <source>
        <strain evidence="10">DSM 29440</strain>
    </source>
</reference>
<evidence type="ECO:0000256" key="4">
    <source>
        <dbReference type="ARBA" id="ARBA00031484"/>
    </source>
</evidence>
<dbReference type="SUPFAM" id="SSF54534">
    <property type="entry name" value="FKBP-like"/>
    <property type="match status" value="1"/>
</dbReference>
<evidence type="ECO:0000256" key="1">
    <source>
        <dbReference type="ARBA" id="ARBA00018370"/>
    </source>
</evidence>
<evidence type="ECO:0000256" key="3">
    <source>
        <dbReference type="ARBA" id="ARBA00030642"/>
    </source>
</evidence>
<dbReference type="AlphaFoldDB" id="A0A1N6FS94"/>
<evidence type="ECO:0000256" key="5">
    <source>
        <dbReference type="PROSITE-ProRule" id="PRU00278"/>
    </source>
</evidence>
<keyword evidence="5" id="KW-0413">Isomerase</keyword>
<feature type="region of interest" description="Disordered" evidence="6">
    <location>
        <begin position="384"/>
        <end position="417"/>
    </location>
</feature>
<dbReference type="PROSITE" id="PS50198">
    <property type="entry name" value="PPIC_PPIASE_2"/>
    <property type="match status" value="1"/>
</dbReference>
<dbReference type="Gene3D" id="1.10.4030.10">
    <property type="entry name" value="Porin chaperone SurA, peptide-binding domain"/>
    <property type="match status" value="1"/>
</dbReference>
<dbReference type="RefSeq" id="WP_074255995.1">
    <property type="nucleotide sequence ID" value="NZ_FSRL01000001.1"/>
</dbReference>
<dbReference type="PANTHER" id="PTHR47637">
    <property type="entry name" value="CHAPERONE SURA"/>
    <property type="match status" value="1"/>
</dbReference>
<name>A0A1N6FS94_9RHOB</name>